<proteinExistence type="predicted"/>
<dbReference type="AlphaFoldDB" id="A0A422QA78"/>
<evidence type="ECO:0000313" key="1">
    <source>
        <dbReference type="EMBL" id="RNF26864.1"/>
    </source>
</evidence>
<protein>
    <submittedName>
        <fullName evidence="1">Uncharacterized protein</fullName>
    </submittedName>
</protein>
<keyword evidence="2" id="KW-1185">Reference proteome</keyword>
<dbReference type="OrthoDB" id="242652at2759"/>
<dbReference type="RefSeq" id="XP_029232070.1">
    <property type="nucleotide sequence ID" value="XM_029367885.1"/>
</dbReference>
<sequence length="474" mass="50882">MDGTSLAEAVETLLRACSRGGDRADVSRLLLLQQSAAGRVSDVDEAVEEVEGASVVDEVFSFGGAHGAAPPRPAAPPPCSIGAKELWEAFPSWCRDTALQRRRGGEDSLHRRSFVCGAWNVGTVAGELRSQSACVLTAVYRSPWSRRYQLPFGTVEDAGDASSDNNTRRTRGVHSLEEEAGAVEEAHNEGRLRGAVDYGNQGTIITEFEQRLNERLAKYGAQYFGAPGDTTCDDTESPLSCPWATSAFVRILSSSAEEVTLEVMVLTCVDVAEEQPMRAAASLFDGSEVVSKDGWLSWPAMSASGHSKRRRWSAGHAFQLRVGPTELRLRHDSAHLIANCKYTCDRGVGDAATAYNRMWLFHKTHGRPETLPVPRKRCRNHDLGAALARGSATGHFLLETLDLDAVVCRVCTGVEMSDNAVVPLAVTPVVRVTLPLLAPSPGRVWGPALQERSAVVAAAGIGVAAMVCSEGARS</sequence>
<organism evidence="1 2">
    <name type="scientific">Trypanosoma conorhini</name>
    <dbReference type="NCBI Taxonomy" id="83891"/>
    <lineage>
        <taxon>Eukaryota</taxon>
        <taxon>Discoba</taxon>
        <taxon>Euglenozoa</taxon>
        <taxon>Kinetoplastea</taxon>
        <taxon>Metakinetoplastina</taxon>
        <taxon>Trypanosomatida</taxon>
        <taxon>Trypanosomatidae</taxon>
        <taxon>Trypanosoma</taxon>
    </lineage>
</organism>
<dbReference type="Proteomes" id="UP000284403">
    <property type="component" value="Unassembled WGS sequence"/>
</dbReference>
<accession>A0A422QA78</accession>
<dbReference type="EMBL" id="MKKU01000025">
    <property type="protein sequence ID" value="RNF26864.1"/>
    <property type="molecule type" value="Genomic_DNA"/>
</dbReference>
<reference evidence="1 2" key="1">
    <citation type="journal article" date="2018" name="BMC Genomics">
        <title>Genomic comparison of Trypanosoma conorhini and Trypanosoma rangeli to Trypanosoma cruzi strains of high and low virulence.</title>
        <authorList>
            <person name="Bradwell K.R."/>
            <person name="Koparde V.N."/>
            <person name="Matveyev A.V."/>
            <person name="Serrano M.G."/>
            <person name="Alves J.M."/>
            <person name="Parikh H."/>
            <person name="Huang B."/>
            <person name="Lee V."/>
            <person name="Espinosa-Alvarez O."/>
            <person name="Ortiz P.A."/>
            <person name="Costa-Martins A.G."/>
            <person name="Teixeira M.M."/>
            <person name="Buck G.A."/>
        </authorList>
    </citation>
    <scope>NUCLEOTIDE SEQUENCE [LARGE SCALE GENOMIC DNA]</scope>
    <source>
        <strain evidence="1 2">025E</strain>
    </source>
</reference>
<gene>
    <name evidence="1" type="ORF">Tco025E_00946</name>
</gene>
<evidence type="ECO:0000313" key="2">
    <source>
        <dbReference type="Proteomes" id="UP000284403"/>
    </source>
</evidence>
<name>A0A422QA78_9TRYP</name>
<comment type="caution">
    <text evidence="1">The sequence shown here is derived from an EMBL/GenBank/DDBJ whole genome shotgun (WGS) entry which is preliminary data.</text>
</comment>
<dbReference type="GeneID" id="40314557"/>